<comment type="caution">
    <text evidence="2">The sequence shown here is derived from an EMBL/GenBank/DDBJ whole genome shotgun (WGS) entry which is preliminary data.</text>
</comment>
<name>A0A0D2GQ40_9BACT</name>
<feature type="chain" id="PRO_5002242776" description="DUF5667 domain-containing protein" evidence="1">
    <location>
        <begin position="24"/>
        <end position="212"/>
    </location>
</feature>
<sequence>MNIRTMFSLIVVMLWATHGSNYAFQNNSNNHPTVALHSAVNNLSQALHKHQELVRNLWDPNHNQALSWYIEQQTKVCEQAHRNYINTVDQIDKYTQKHTTEEQITLSLFILEQTIPVVLNHLSSFKQNINAEENRVFEVQHAVRVYQQTLVQKCIMLSSELTIYKKILQKIGLYDTISIIDALEKVLEQHKILEHASLLKNLVSIAQKSSAK</sequence>
<keyword evidence="1" id="KW-0732">Signal</keyword>
<evidence type="ECO:0000256" key="1">
    <source>
        <dbReference type="SAM" id="SignalP"/>
    </source>
</evidence>
<proteinExistence type="predicted"/>
<dbReference type="AlphaFoldDB" id="A0A0D2GQ40"/>
<protein>
    <recommendedName>
        <fullName evidence="4">DUF5667 domain-containing protein</fullName>
    </recommendedName>
</protein>
<dbReference type="STRING" id="1306947.J120_00860"/>
<organism evidence="2 3">
    <name type="scientific">candidate division TM6 bacterium JCVI TM6SC1</name>
    <dbReference type="NCBI Taxonomy" id="1306947"/>
    <lineage>
        <taxon>Bacteria</taxon>
        <taxon>Candidatus Babelota</taxon>
        <taxon>Vermiphilus</taxon>
    </lineage>
</organism>
<evidence type="ECO:0008006" key="4">
    <source>
        <dbReference type="Google" id="ProtNLM"/>
    </source>
</evidence>
<keyword evidence="3" id="KW-1185">Reference proteome</keyword>
<dbReference type="Proteomes" id="UP000032214">
    <property type="component" value="Unassembled WGS sequence"/>
</dbReference>
<reference evidence="2 3" key="1">
    <citation type="journal article" date="2013" name="Proc. Natl. Acad. Sci. U.S.A.">
        <title>Candidate phylum TM6 genome recovered from a hospital sink biofilm provides genomic insights into this uncultivated phylum.</title>
        <authorList>
            <person name="McLean J.S."/>
            <person name="Lombardo M.J."/>
            <person name="Badger J.H."/>
            <person name="Edlund A."/>
            <person name="Novotny M."/>
            <person name="Yee-Greenbaum J."/>
            <person name="Vyahhi N."/>
            <person name="Hall A.P."/>
            <person name="Yang Y."/>
            <person name="Dupont C.L."/>
            <person name="Ziegler M.G."/>
            <person name="Chitsaz H."/>
            <person name="Allen A.E."/>
            <person name="Yooseph S."/>
            <person name="Tesler G."/>
            <person name="Pevzner P.A."/>
            <person name="Friedman R.M."/>
            <person name="Nealson K.H."/>
            <person name="Venter J.C."/>
            <person name="Lasken R.S."/>
        </authorList>
    </citation>
    <scope>NUCLEOTIDE SEQUENCE [LARGE SCALE GENOMIC DNA]</scope>
    <source>
        <strain evidence="2 3">TM6SC1</strain>
    </source>
</reference>
<evidence type="ECO:0000313" key="3">
    <source>
        <dbReference type="Proteomes" id="UP000032214"/>
    </source>
</evidence>
<feature type="signal peptide" evidence="1">
    <location>
        <begin position="1"/>
        <end position="23"/>
    </location>
</feature>
<gene>
    <name evidence="2" type="ORF">J120_00860</name>
</gene>
<dbReference type="EMBL" id="ARQD01000001">
    <property type="protein sequence ID" value="KIX85509.1"/>
    <property type="molecule type" value="Genomic_DNA"/>
</dbReference>
<accession>A0A0D2GQ40</accession>
<evidence type="ECO:0000313" key="2">
    <source>
        <dbReference type="EMBL" id="KIX85509.1"/>
    </source>
</evidence>